<feature type="chain" id="PRO_5011577659" evidence="1">
    <location>
        <begin position="22"/>
        <end position="251"/>
    </location>
</feature>
<proteinExistence type="predicted"/>
<dbReference type="STRING" id="1164594.SAMN05216204_11264"/>
<dbReference type="Proteomes" id="UP000198639">
    <property type="component" value="Unassembled WGS sequence"/>
</dbReference>
<organism evidence="2 3">
    <name type="scientific">Massilia yuzhufengensis</name>
    <dbReference type="NCBI Taxonomy" id="1164594"/>
    <lineage>
        <taxon>Bacteria</taxon>
        <taxon>Pseudomonadati</taxon>
        <taxon>Pseudomonadota</taxon>
        <taxon>Betaproteobacteria</taxon>
        <taxon>Burkholderiales</taxon>
        <taxon>Oxalobacteraceae</taxon>
        <taxon>Telluria group</taxon>
        <taxon>Massilia</taxon>
    </lineage>
</organism>
<sequence length="251" mass="26856">MKTSRTLLCTALLGALVQAQAVEFVACPVYRDTENGRKSGCWLATDGATGVRYDVTDAANKPLVGRMVLVEGEVAGARDICGGVALNPVRVAVLDEPCTEVIIPPEGFPSKPSVLPAELLQPLGVARTMPVAPFSVQTYEVGFSYNDDRLIYQSVETTLEKAMLYSVASKARSVKVTGYADVKGFTVSGRRLAEPKALAKARAEMVKLALVRLGVPESSVKLDWRIDPQAIDAPPSLANASKRRVTVVVQP</sequence>
<evidence type="ECO:0000313" key="2">
    <source>
        <dbReference type="EMBL" id="SFC92104.1"/>
    </source>
</evidence>
<name>A0A1I1N374_9BURK</name>
<gene>
    <name evidence="2" type="ORF">SAMN05216204_11264</name>
</gene>
<dbReference type="EMBL" id="FOLD01000012">
    <property type="protein sequence ID" value="SFC92104.1"/>
    <property type="molecule type" value="Genomic_DNA"/>
</dbReference>
<evidence type="ECO:0000256" key="1">
    <source>
        <dbReference type="SAM" id="SignalP"/>
    </source>
</evidence>
<reference evidence="3" key="1">
    <citation type="submission" date="2016-10" db="EMBL/GenBank/DDBJ databases">
        <authorList>
            <person name="Varghese N."/>
            <person name="Submissions S."/>
        </authorList>
    </citation>
    <scope>NUCLEOTIDE SEQUENCE [LARGE SCALE GENOMIC DNA]</scope>
    <source>
        <strain evidence="3">CGMCC 1.12041</strain>
    </source>
</reference>
<protein>
    <submittedName>
        <fullName evidence="2">Outer membrane protein OmpA</fullName>
    </submittedName>
</protein>
<dbReference type="RefSeq" id="WP_091874838.1">
    <property type="nucleotide sequence ID" value="NZ_FOLD01000012.1"/>
</dbReference>
<dbReference type="AlphaFoldDB" id="A0A1I1N374"/>
<keyword evidence="1" id="KW-0732">Signal</keyword>
<dbReference type="OrthoDB" id="9814546at2"/>
<dbReference type="SUPFAM" id="SSF103088">
    <property type="entry name" value="OmpA-like"/>
    <property type="match status" value="1"/>
</dbReference>
<evidence type="ECO:0000313" key="3">
    <source>
        <dbReference type="Proteomes" id="UP000198639"/>
    </source>
</evidence>
<dbReference type="Gene3D" id="3.30.1330.60">
    <property type="entry name" value="OmpA-like domain"/>
    <property type="match status" value="1"/>
</dbReference>
<feature type="signal peptide" evidence="1">
    <location>
        <begin position="1"/>
        <end position="21"/>
    </location>
</feature>
<keyword evidence="3" id="KW-1185">Reference proteome</keyword>
<dbReference type="InterPro" id="IPR036737">
    <property type="entry name" value="OmpA-like_sf"/>
</dbReference>
<accession>A0A1I1N374</accession>